<reference evidence="1" key="1">
    <citation type="submission" date="2023-03" db="EMBL/GenBank/DDBJ databases">
        <title>Massive genome expansion in bonnet fungi (Mycena s.s.) driven by repeated elements and novel gene families across ecological guilds.</title>
        <authorList>
            <consortium name="Lawrence Berkeley National Laboratory"/>
            <person name="Harder C.B."/>
            <person name="Miyauchi S."/>
            <person name="Viragh M."/>
            <person name="Kuo A."/>
            <person name="Thoen E."/>
            <person name="Andreopoulos B."/>
            <person name="Lu D."/>
            <person name="Skrede I."/>
            <person name="Drula E."/>
            <person name="Henrissat B."/>
            <person name="Morin E."/>
            <person name="Kohler A."/>
            <person name="Barry K."/>
            <person name="LaButti K."/>
            <person name="Morin E."/>
            <person name="Salamov A."/>
            <person name="Lipzen A."/>
            <person name="Mereny Z."/>
            <person name="Hegedus B."/>
            <person name="Baldrian P."/>
            <person name="Stursova M."/>
            <person name="Weitz H."/>
            <person name="Taylor A."/>
            <person name="Grigoriev I.V."/>
            <person name="Nagy L.G."/>
            <person name="Martin F."/>
            <person name="Kauserud H."/>
        </authorList>
    </citation>
    <scope>NUCLEOTIDE SEQUENCE</scope>
    <source>
        <strain evidence="1">9284</strain>
    </source>
</reference>
<protein>
    <submittedName>
        <fullName evidence="1">Uncharacterized protein</fullName>
    </submittedName>
</protein>
<comment type="caution">
    <text evidence="1">The sequence shown here is derived from an EMBL/GenBank/DDBJ whole genome shotgun (WGS) entry which is preliminary data.</text>
</comment>
<dbReference type="Proteomes" id="UP001221142">
    <property type="component" value="Unassembled WGS sequence"/>
</dbReference>
<sequence>ASRCSCVLRKARREDLGLGCGGPAFTVDIFNLCPNVKCLTMRTASKDDVSVVEGVLTQCDKHRFLECIVIYPKDLDAKHSELVAELVEVFLAKLDCTAFPALREIQQLLFVWLRSGPLLADSPWVKLAEKFRAQNIHLVDMYGSRLRPRRAFVPGSG</sequence>
<accession>A0AAD7BFN5</accession>
<dbReference type="AlphaFoldDB" id="A0AAD7BFN5"/>
<dbReference type="EMBL" id="JARKIF010000018">
    <property type="protein sequence ID" value="KAJ7619730.1"/>
    <property type="molecule type" value="Genomic_DNA"/>
</dbReference>
<evidence type="ECO:0000313" key="2">
    <source>
        <dbReference type="Proteomes" id="UP001221142"/>
    </source>
</evidence>
<gene>
    <name evidence="1" type="ORF">FB45DRAFT_162909</name>
</gene>
<organism evidence="1 2">
    <name type="scientific">Roridomyces roridus</name>
    <dbReference type="NCBI Taxonomy" id="1738132"/>
    <lineage>
        <taxon>Eukaryota</taxon>
        <taxon>Fungi</taxon>
        <taxon>Dikarya</taxon>
        <taxon>Basidiomycota</taxon>
        <taxon>Agaricomycotina</taxon>
        <taxon>Agaricomycetes</taxon>
        <taxon>Agaricomycetidae</taxon>
        <taxon>Agaricales</taxon>
        <taxon>Marasmiineae</taxon>
        <taxon>Mycenaceae</taxon>
        <taxon>Roridomyces</taxon>
    </lineage>
</organism>
<proteinExistence type="predicted"/>
<evidence type="ECO:0000313" key="1">
    <source>
        <dbReference type="EMBL" id="KAJ7619730.1"/>
    </source>
</evidence>
<feature type="non-terminal residue" evidence="1">
    <location>
        <position position="1"/>
    </location>
</feature>
<keyword evidence="2" id="KW-1185">Reference proteome</keyword>
<name>A0AAD7BFN5_9AGAR</name>